<evidence type="ECO:0000256" key="1">
    <source>
        <dbReference type="SAM" id="MobiDB-lite"/>
    </source>
</evidence>
<comment type="caution">
    <text evidence="3">The sequence shown here is derived from an EMBL/GenBank/DDBJ whole genome shotgun (WGS) entry which is preliminary data.</text>
</comment>
<keyword evidence="4" id="KW-1185">Reference proteome</keyword>
<feature type="transmembrane region" description="Helical" evidence="2">
    <location>
        <begin position="15"/>
        <end position="39"/>
    </location>
</feature>
<protein>
    <submittedName>
        <fullName evidence="3">Uncharacterized protein</fullName>
    </submittedName>
</protein>
<name>A0ABS0JE44_9ACTN</name>
<evidence type="ECO:0000313" key="4">
    <source>
        <dbReference type="Proteomes" id="UP000614915"/>
    </source>
</evidence>
<keyword evidence="2" id="KW-1133">Transmembrane helix</keyword>
<keyword evidence="2" id="KW-0812">Transmembrane</keyword>
<feature type="transmembrane region" description="Helical" evidence="2">
    <location>
        <begin position="46"/>
        <end position="74"/>
    </location>
</feature>
<evidence type="ECO:0000256" key="2">
    <source>
        <dbReference type="SAM" id="Phobius"/>
    </source>
</evidence>
<sequence length="131" mass="13106">MGETPGSPPRRPGGVVLGAPLLVLAGAGLGAVVTVVSLLPGAVGLTAAVAVLCAGAFLLWPWAVLPVGIIGGALLSGGDVGGYLAVNVLLLAVGGAALAVRHRLGVETAPRRPPRHRARQRPSPLTRILQR</sequence>
<evidence type="ECO:0000313" key="3">
    <source>
        <dbReference type="EMBL" id="MBG6065316.1"/>
    </source>
</evidence>
<proteinExistence type="predicted"/>
<accession>A0ABS0JE44</accession>
<reference evidence="3 4" key="1">
    <citation type="submission" date="2020-11" db="EMBL/GenBank/DDBJ databases">
        <title>Sequencing the genomes of 1000 actinobacteria strains.</title>
        <authorList>
            <person name="Klenk H.-P."/>
        </authorList>
    </citation>
    <scope>NUCLEOTIDE SEQUENCE [LARGE SCALE GENOMIC DNA]</scope>
    <source>
        <strain evidence="3 4">DSM 101692</strain>
    </source>
</reference>
<keyword evidence="2" id="KW-0472">Membrane</keyword>
<dbReference type="EMBL" id="JADOTX010000001">
    <property type="protein sequence ID" value="MBG6065316.1"/>
    <property type="molecule type" value="Genomic_DNA"/>
</dbReference>
<feature type="transmembrane region" description="Helical" evidence="2">
    <location>
        <begin position="80"/>
        <end position="100"/>
    </location>
</feature>
<dbReference type="Proteomes" id="UP000614915">
    <property type="component" value="Unassembled WGS sequence"/>
</dbReference>
<organism evidence="3 4">
    <name type="scientific">Micromonospora ureilytica</name>
    <dbReference type="NCBI Taxonomy" id="709868"/>
    <lineage>
        <taxon>Bacteria</taxon>
        <taxon>Bacillati</taxon>
        <taxon>Actinomycetota</taxon>
        <taxon>Actinomycetes</taxon>
        <taxon>Micromonosporales</taxon>
        <taxon>Micromonosporaceae</taxon>
        <taxon>Micromonospora</taxon>
    </lineage>
</organism>
<feature type="region of interest" description="Disordered" evidence="1">
    <location>
        <begin position="109"/>
        <end position="131"/>
    </location>
</feature>
<gene>
    <name evidence="3" type="ORF">IW248_001603</name>
</gene>
<dbReference type="RefSeq" id="WP_196926371.1">
    <property type="nucleotide sequence ID" value="NZ_JADOTX010000001.1"/>
</dbReference>